<comment type="cofactor">
    <cofactor evidence="2 11">
        <name>pyridoxal 5'-phosphate</name>
        <dbReference type="ChEBI" id="CHEBI:597326"/>
    </cofactor>
</comment>
<comment type="function">
    <text evidence="9">Phosphorylase is an important allosteric enzyme in carbohydrate metabolism. Enzymes from different sources differ in their regulatory mechanisms and in their natural substrates. However, all known phosphorylases share catalytic and structural properties.</text>
</comment>
<dbReference type="EMBL" id="CP060715">
    <property type="protein sequence ID" value="QNN60788.1"/>
    <property type="molecule type" value="Genomic_DNA"/>
</dbReference>
<evidence type="ECO:0000256" key="3">
    <source>
        <dbReference type="ARBA" id="ARBA00006047"/>
    </source>
</evidence>
<evidence type="ECO:0000256" key="10">
    <source>
        <dbReference type="PIRSR" id="PIRSR000460-1"/>
    </source>
</evidence>
<comment type="similarity">
    <text evidence="3 11">Belongs to the glycogen phosphorylase family.</text>
</comment>
<evidence type="ECO:0000313" key="13">
    <source>
        <dbReference type="Proteomes" id="UP000515928"/>
    </source>
</evidence>
<evidence type="ECO:0000313" key="12">
    <source>
        <dbReference type="EMBL" id="QNN60788.1"/>
    </source>
</evidence>
<name>A0A7G9RYW3_9FIRM</name>
<dbReference type="Pfam" id="PF00343">
    <property type="entry name" value="Phosphorylase"/>
    <property type="match status" value="1"/>
</dbReference>
<evidence type="ECO:0000256" key="4">
    <source>
        <dbReference type="ARBA" id="ARBA00022533"/>
    </source>
</evidence>
<dbReference type="GO" id="GO:0030170">
    <property type="term" value="F:pyridoxal phosphate binding"/>
    <property type="evidence" value="ECO:0007669"/>
    <property type="project" value="InterPro"/>
</dbReference>
<dbReference type="GO" id="GO:0008184">
    <property type="term" value="F:glycogen phosphorylase activity"/>
    <property type="evidence" value="ECO:0007669"/>
    <property type="project" value="InterPro"/>
</dbReference>
<dbReference type="KEGG" id="eio:H9L01_10560"/>
<keyword evidence="4" id="KW-0021">Allosteric enzyme</keyword>
<evidence type="ECO:0000256" key="7">
    <source>
        <dbReference type="ARBA" id="ARBA00022898"/>
    </source>
</evidence>
<proteinExistence type="inferred from homology"/>
<feature type="modified residue" description="N6-(pyridoxal phosphate)lysine" evidence="10">
    <location>
        <position position="597"/>
    </location>
</feature>
<keyword evidence="7 10" id="KW-0663">Pyridoxal phosphate</keyword>
<evidence type="ECO:0000256" key="9">
    <source>
        <dbReference type="ARBA" id="ARBA00025174"/>
    </source>
</evidence>
<dbReference type="GO" id="GO:0005980">
    <property type="term" value="P:glycogen catabolic process"/>
    <property type="evidence" value="ECO:0007669"/>
    <property type="project" value="TreeGrafter"/>
</dbReference>
<dbReference type="PANTHER" id="PTHR11468">
    <property type="entry name" value="GLYCOGEN PHOSPHORYLASE"/>
    <property type="match status" value="1"/>
</dbReference>
<protein>
    <recommendedName>
        <fullName evidence="11">Alpha-1,4 glucan phosphorylase</fullName>
        <ecNumber evidence="11">2.4.1.1</ecNumber>
    </recommendedName>
</protein>
<dbReference type="SUPFAM" id="SSF53756">
    <property type="entry name" value="UDP-Glycosyltransferase/glycogen phosphorylase"/>
    <property type="match status" value="1"/>
</dbReference>
<dbReference type="Gene3D" id="3.40.50.2000">
    <property type="entry name" value="Glycogen Phosphorylase B"/>
    <property type="match status" value="2"/>
</dbReference>
<dbReference type="Proteomes" id="UP000515928">
    <property type="component" value="Chromosome"/>
</dbReference>
<dbReference type="NCBIfam" id="TIGR02093">
    <property type="entry name" value="P_ylase"/>
    <property type="match status" value="1"/>
</dbReference>
<dbReference type="GO" id="GO:0005737">
    <property type="term" value="C:cytoplasm"/>
    <property type="evidence" value="ECO:0007669"/>
    <property type="project" value="TreeGrafter"/>
</dbReference>
<dbReference type="AlphaFoldDB" id="A0A7G9RYW3"/>
<accession>A0A7G9RYW3</accession>
<evidence type="ECO:0000256" key="8">
    <source>
        <dbReference type="ARBA" id="ARBA00023277"/>
    </source>
</evidence>
<keyword evidence="5 11" id="KW-0328">Glycosyltransferase</keyword>
<dbReference type="PANTHER" id="PTHR11468:SF3">
    <property type="entry name" value="GLYCOGEN PHOSPHORYLASE, LIVER FORM"/>
    <property type="match status" value="1"/>
</dbReference>
<dbReference type="PIRSF" id="PIRSF000460">
    <property type="entry name" value="Pprylas_GlgP"/>
    <property type="match status" value="1"/>
</dbReference>
<keyword evidence="13" id="KW-1185">Reference proteome</keyword>
<comment type="function">
    <text evidence="11">Allosteric enzyme that catalyzes the rate-limiting step in glycogen catabolism, the phosphorolytic cleavage of glycogen to produce glucose-1-phosphate, and plays a central role in maintaining cellular and organismal glucose homeostasis.</text>
</comment>
<dbReference type="FunFam" id="3.40.50.2000:FF:000003">
    <property type="entry name" value="Alpha-1,4 glucan phosphorylase"/>
    <property type="match status" value="1"/>
</dbReference>
<organism evidence="12 13">
    <name type="scientific">Erysipelothrix inopinata</name>
    <dbReference type="NCBI Taxonomy" id="225084"/>
    <lineage>
        <taxon>Bacteria</taxon>
        <taxon>Bacillati</taxon>
        <taxon>Bacillota</taxon>
        <taxon>Erysipelotrichia</taxon>
        <taxon>Erysipelotrichales</taxon>
        <taxon>Erysipelotrichaceae</taxon>
        <taxon>Erysipelothrix</taxon>
    </lineage>
</organism>
<dbReference type="PROSITE" id="PS00102">
    <property type="entry name" value="PHOSPHORYLASE"/>
    <property type="match status" value="1"/>
</dbReference>
<dbReference type="InterPro" id="IPR000811">
    <property type="entry name" value="Glyco_trans_35"/>
</dbReference>
<evidence type="ECO:0000256" key="5">
    <source>
        <dbReference type="ARBA" id="ARBA00022676"/>
    </source>
</evidence>
<dbReference type="RefSeq" id="WP_187533909.1">
    <property type="nucleotide sequence ID" value="NZ_CBCSHU010000008.1"/>
</dbReference>
<evidence type="ECO:0000256" key="1">
    <source>
        <dbReference type="ARBA" id="ARBA00001275"/>
    </source>
</evidence>
<dbReference type="EC" id="2.4.1.1" evidence="11"/>
<dbReference type="InterPro" id="IPR035090">
    <property type="entry name" value="Pyridoxal_P_attach_site"/>
</dbReference>
<keyword evidence="8 11" id="KW-0119">Carbohydrate metabolism</keyword>
<sequence>MFKEELESMMSCSLESATTAQIYEAVLALTQEKINQTPQVHGERTIYYMSAEFLIGKLLSNNLMNLGIYDDLKDTLAESGHNITDIEAYEPEPSLGNGGLGRLAACFMDSIATLGLNGQGLGLVYHYGLFKQVFAKNLQHEEKDAWLDKPGWLNKTDFATEVMLGDVKVTGRMYQIDILGYNGEKAPLRLFDLESLDDSIIEAGIQFNQQAIDKNLTLFLYPDDSTEAGQRLRFIQQYFMVSCGLAWILKEHGDHLDHLDEFVTIQINDTHPSMVILLLLREMLNKGISFDHAVKVISNTCAYTNHTILAEALEKWPLHYFEAMDPELVTLLHRLDEVGKTRSQDPSTAVIDHEQRVHMASLAIHFSKSTNGVAALHTEILKNSELKPFFDIYPERFNNKTNGITFRRWLMYTNKPLTNFIETRIGDGFKRDAMELQKLEEFTKDENSLKELLAIKDMKKQELADFILATENTKINPHSIYDIQIKRMHEYKRQQMNLLYAIHMYQEIKKGNIPSRPITLFFGAKAAPAYTIAKDIIHALLTLAEVVHQDPQVNQHLQIVFVENYNVTKAEMLIPASDISEQISLASKEASGTGNMKFMLNGALTLGTMDGANVEICELVGQENIYIFGESSDEIINHYKLGDYHPGNYYNHNEMIRNAVDFINGLEMLAFGKKENLDRLHHELITKDWFMTLIDLESYIETKNRMISDYENRLEWAQKMLINISRAGFFSSDRTIEEYNRDIWKV</sequence>
<evidence type="ECO:0000256" key="6">
    <source>
        <dbReference type="ARBA" id="ARBA00022679"/>
    </source>
</evidence>
<gene>
    <name evidence="12" type="primary">glgP</name>
    <name evidence="12" type="ORF">H9L01_10560</name>
</gene>
<evidence type="ECO:0000256" key="11">
    <source>
        <dbReference type="RuleBase" id="RU000587"/>
    </source>
</evidence>
<reference evidence="12 13" key="1">
    <citation type="submission" date="2020-08" db="EMBL/GenBank/DDBJ databases">
        <title>Genome sequence of Erysipelothrix inopinata DSM 15511T.</title>
        <authorList>
            <person name="Hyun D.-W."/>
            <person name="Bae J.-W."/>
        </authorList>
    </citation>
    <scope>NUCLEOTIDE SEQUENCE [LARGE SCALE GENOMIC DNA]</scope>
    <source>
        <strain evidence="12 13">DSM 15511</strain>
    </source>
</reference>
<evidence type="ECO:0000256" key="2">
    <source>
        <dbReference type="ARBA" id="ARBA00001933"/>
    </source>
</evidence>
<dbReference type="InterPro" id="IPR011833">
    <property type="entry name" value="Glycg_phsphrylas"/>
</dbReference>
<comment type="catalytic activity">
    <reaction evidence="1 11">
        <text>[(1-&gt;4)-alpha-D-glucosyl](n) + phosphate = [(1-&gt;4)-alpha-D-glucosyl](n-1) + alpha-D-glucose 1-phosphate</text>
        <dbReference type="Rhea" id="RHEA:41732"/>
        <dbReference type="Rhea" id="RHEA-COMP:9584"/>
        <dbReference type="Rhea" id="RHEA-COMP:9586"/>
        <dbReference type="ChEBI" id="CHEBI:15444"/>
        <dbReference type="ChEBI" id="CHEBI:43474"/>
        <dbReference type="ChEBI" id="CHEBI:58601"/>
        <dbReference type="EC" id="2.4.1.1"/>
    </reaction>
</comment>
<keyword evidence="6 11" id="KW-0808">Transferase</keyword>